<feature type="domain" description="Tetrahydrofolate dehydrogenase/cyclohydrolase catalytic" evidence="13">
    <location>
        <begin position="56"/>
        <end position="170"/>
    </location>
</feature>
<dbReference type="Proteomes" id="UP000494252">
    <property type="component" value="Unassembled WGS sequence"/>
</dbReference>
<feature type="binding site" evidence="12">
    <location>
        <begin position="215"/>
        <end position="217"/>
    </location>
    <ligand>
        <name>NADP(+)</name>
        <dbReference type="ChEBI" id="CHEBI:58349"/>
    </ligand>
</feature>
<dbReference type="PANTHER" id="PTHR48099">
    <property type="entry name" value="C-1-TETRAHYDROFOLATE SYNTHASE, CYTOPLASMIC-RELATED"/>
    <property type="match status" value="1"/>
</dbReference>
<comment type="similarity">
    <text evidence="12">Belongs to the tetrahydrofolate dehydrogenase/cyclohydrolase family.</text>
</comment>
<dbReference type="CDD" id="cd01080">
    <property type="entry name" value="NAD_bind_m-THF_DH_Cyclohyd"/>
    <property type="match status" value="1"/>
</dbReference>
<dbReference type="GO" id="GO:0009086">
    <property type="term" value="P:methionine biosynthetic process"/>
    <property type="evidence" value="ECO:0007669"/>
    <property type="project" value="UniProtKB-KW"/>
</dbReference>
<dbReference type="EMBL" id="CADIKI010000008">
    <property type="protein sequence ID" value="CAB3792153.1"/>
    <property type="molecule type" value="Genomic_DNA"/>
</dbReference>
<dbReference type="InterPro" id="IPR020867">
    <property type="entry name" value="THF_DH/CycHdrlase_CS"/>
</dbReference>
<dbReference type="EC" id="3.5.4.9" evidence="12"/>
<dbReference type="NCBIfam" id="NF010786">
    <property type="entry name" value="PRK14189.1"/>
    <property type="match status" value="1"/>
</dbReference>
<evidence type="ECO:0000313" key="16">
    <source>
        <dbReference type="Proteomes" id="UP000494252"/>
    </source>
</evidence>
<dbReference type="EC" id="1.5.1.5" evidence="12"/>
<dbReference type="AlphaFoldDB" id="A0A6J5G5S6"/>
<keyword evidence="5 12" id="KW-0658">Purine biosynthesis</keyword>
<evidence type="ECO:0000256" key="1">
    <source>
        <dbReference type="ARBA" id="ARBA00004777"/>
    </source>
</evidence>
<dbReference type="GO" id="GO:0006164">
    <property type="term" value="P:purine nucleotide biosynthetic process"/>
    <property type="evidence" value="ECO:0007669"/>
    <property type="project" value="UniProtKB-KW"/>
</dbReference>
<reference evidence="15 16" key="1">
    <citation type="submission" date="2020-04" db="EMBL/GenBank/DDBJ databases">
        <authorList>
            <person name="De Canck E."/>
        </authorList>
    </citation>
    <scope>NUCLEOTIDE SEQUENCE [LARGE SCALE GENOMIC DNA]</scope>
    <source>
        <strain evidence="15 16">LMG 27177</strain>
    </source>
</reference>
<dbReference type="NCBIfam" id="NF008058">
    <property type="entry name" value="PRK10792.1"/>
    <property type="match status" value="1"/>
</dbReference>
<evidence type="ECO:0000259" key="14">
    <source>
        <dbReference type="Pfam" id="PF02882"/>
    </source>
</evidence>
<keyword evidence="11 12" id="KW-0511">Multifunctional enzyme</keyword>
<dbReference type="SUPFAM" id="SSF53223">
    <property type="entry name" value="Aminoacid dehydrogenase-like, N-terminal domain"/>
    <property type="match status" value="1"/>
</dbReference>
<evidence type="ECO:0000256" key="11">
    <source>
        <dbReference type="ARBA" id="ARBA00023268"/>
    </source>
</evidence>
<evidence type="ECO:0000256" key="12">
    <source>
        <dbReference type="HAMAP-Rule" id="MF_01576"/>
    </source>
</evidence>
<comment type="pathway">
    <text evidence="1 12">One-carbon metabolism; tetrahydrofolate interconversion.</text>
</comment>
<dbReference type="PROSITE" id="PS00766">
    <property type="entry name" value="THF_DHG_CYH_1"/>
    <property type="match status" value="1"/>
</dbReference>
<comment type="caution">
    <text evidence="12">Lacks conserved residue(s) required for the propagation of feature annotation.</text>
</comment>
<dbReference type="FunFam" id="3.40.50.10860:FF:000005">
    <property type="entry name" value="C-1-tetrahydrofolate synthase, cytoplasmic, putative"/>
    <property type="match status" value="1"/>
</dbReference>
<dbReference type="Gene3D" id="3.40.50.720">
    <property type="entry name" value="NAD(P)-binding Rossmann-like Domain"/>
    <property type="match status" value="1"/>
</dbReference>
<proteinExistence type="inferred from homology"/>
<evidence type="ECO:0000256" key="3">
    <source>
        <dbReference type="ARBA" id="ARBA00022563"/>
    </source>
</evidence>
<accession>A0A6J5G5S6</accession>
<keyword evidence="6 12" id="KW-0378">Hydrolase</keyword>
<dbReference type="GO" id="GO:0000105">
    <property type="term" value="P:L-histidine biosynthetic process"/>
    <property type="evidence" value="ECO:0007669"/>
    <property type="project" value="UniProtKB-KW"/>
</dbReference>
<dbReference type="PRINTS" id="PR00085">
    <property type="entry name" value="THFDHDRGNASE"/>
</dbReference>
<keyword evidence="16" id="KW-1185">Reference proteome</keyword>
<evidence type="ECO:0000259" key="13">
    <source>
        <dbReference type="Pfam" id="PF00763"/>
    </source>
</evidence>
<evidence type="ECO:0000256" key="8">
    <source>
        <dbReference type="ARBA" id="ARBA00023002"/>
    </source>
</evidence>
<dbReference type="HAMAP" id="MF_01576">
    <property type="entry name" value="THF_DHG_CYH"/>
    <property type="match status" value="1"/>
</dbReference>
<dbReference type="FunFam" id="3.40.50.720:FF:000094">
    <property type="entry name" value="Bifunctional protein FolD"/>
    <property type="match status" value="1"/>
</dbReference>
<evidence type="ECO:0000313" key="15">
    <source>
        <dbReference type="EMBL" id="CAB3792153.1"/>
    </source>
</evidence>
<dbReference type="InterPro" id="IPR036291">
    <property type="entry name" value="NAD(P)-bd_dom_sf"/>
</dbReference>
<name>A0A6J5G5S6_9BURK</name>
<dbReference type="InterPro" id="IPR020630">
    <property type="entry name" value="THF_DH/CycHdrlase_cat_dom"/>
</dbReference>
<dbReference type="GO" id="GO:0004477">
    <property type="term" value="F:methenyltetrahydrofolate cyclohydrolase activity"/>
    <property type="evidence" value="ECO:0007669"/>
    <property type="project" value="UniProtKB-UniRule"/>
</dbReference>
<comment type="function">
    <text evidence="12">Catalyzes the oxidation of 5,10-methylenetetrahydrofolate to 5,10-methenyltetrahydrofolate and then the hydrolysis of 5,10-methenyltetrahydrofolate to 10-formyltetrahydrofolate.</text>
</comment>
<comment type="catalytic activity">
    <reaction evidence="12">
        <text>(6R)-5,10-methylene-5,6,7,8-tetrahydrofolate + NADP(+) = (6R)-5,10-methenyltetrahydrofolate + NADPH</text>
        <dbReference type="Rhea" id="RHEA:22812"/>
        <dbReference type="ChEBI" id="CHEBI:15636"/>
        <dbReference type="ChEBI" id="CHEBI:57455"/>
        <dbReference type="ChEBI" id="CHEBI:57783"/>
        <dbReference type="ChEBI" id="CHEBI:58349"/>
        <dbReference type="EC" id="1.5.1.5"/>
    </reaction>
</comment>
<evidence type="ECO:0000256" key="7">
    <source>
        <dbReference type="ARBA" id="ARBA00022857"/>
    </source>
</evidence>
<sequence>MSDFAAAHISDSRRALFTCRPVPAEKRHRAGRLQACAPWPAFQTAHLDPTMTAKLIDGLALSKTLRADVAARAAALTARGHQPGLAVVLVGANPASEVYVRNKVKACQDNGLGSSFDRYPADLPEAELLARIDELNRDPRIHGILVQLPLPKHIDSHKVIEAIAPEKDVDGFHVANAGALMTGQPLFRPCTPYGVMKMFDAYGIDLKGANAVVIGRSNIVGKPMALLLLEAGATVTICHSKTRDLAAHTRNADVVVAATGLRNILTADMVKPGATVIDVGMNRDDAGKLCGDVDFAGVKEVAGYITPVPGGVGPMTITMLLVNTIEAAEREAQAQA</sequence>
<dbReference type="InterPro" id="IPR046346">
    <property type="entry name" value="Aminoacid_DH-like_N_sf"/>
</dbReference>
<keyword evidence="4 12" id="KW-0028">Amino-acid biosynthesis</keyword>
<dbReference type="NCBIfam" id="NF010783">
    <property type="entry name" value="PRK14186.1"/>
    <property type="match status" value="1"/>
</dbReference>
<evidence type="ECO:0000256" key="5">
    <source>
        <dbReference type="ARBA" id="ARBA00022755"/>
    </source>
</evidence>
<dbReference type="GO" id="GO:0004488">
    <property type="term" value="F:methylenetetrahydrofolate dehydrogenase (NADP+) activity"/>
    <property type="evidence" value="ECO:0007669"/>
    <property type="project" value="UniProtKB-UniRule"/>
</dbReference>
<evidence type="ECO:0000256" key="10">
    <source>
        <dbReference type="ARBA" id="ARBA00023167"/>
    </source>
</evidence>
<keyword evidence="9 12" id="KW-0368">Histidine biosynthesis</keyword>
<gene>
    <name evidence="12 15" type="primary">folD</name>
    <name evidence="15" type="ORF">LMG27177_03181</name>
</gene>
<organism evidence="15 16">
    <name type="scientific">Paraburkholderia fynbosensis</name>
    <dbReference type="NCBI Taxonomy" id="1200993"/>
    <lineage>
        <taxon>Bacteria</taxon>
        <taxon>Pseudomonadati</taxon>
        <taxon>Pseudomonadota</taxon>
        <taxon>Betaproteobacteria</taxon>
        <taxon>Burkholderiales</taxon>
        <taxon>Burkholderiaceae</taxon>
        <taxon>Paraburkholderia</taxon>
    </lineage>
</organism>
<protein>
    <recommendedName>
        <fullName evidence="12">Bifunctional protein FolD</fullName>
    </recommendedName>
    <domain>
        <recommendedName>
            <fullName evidence="12">Methylenetetrahydrofolate dehydrogenase</fullName>
            <ecNumber evidence="12">1.5.1.5</ecNumber>
        </recommendedName>
    </domain>
    <domain>
        <recommendedName>
            <fullName evidence="12">Methenyltetrahydrofolate cyclohydrolase</fullName>
            <ecNumber evidence="12">3.5.4.9</ecNumber>
        </recommendedName>
    </domain>
</protein>
<dbReference type="GO" id="GO:0005829">
    <property type="term" value="C:cytosol"/>
    <property type="evidence" value="ECO:0007669"/>
    <property type="project" value="TreeGrafter"/>
</dbReference>
<dbReference type="GO" id="GO:0035999">
    <property type="term" value="P:tetrahydrofolate interconversion"/>
    <property type="evidence" value="ECO:0007669"/>
    <property type="project" value="UniProtKB-UniRule"/>
</dbReference>
<comment type="catalytic activity">
    <reaction evidence="12">
        <text>(6R)-5,10-methenyltetrahydrofolate + H2O = (6R)-10-formyltetrahydrofolate + H(+)</text>
        <dbReference type="Rhea" id="RHEA:23700"/>
        <dbReference type="ChEBI" id="CHEBI:15377"/>
        <dbReference type="ChEBI" id="CHEBI:15378"/>
        <dbReference type="ChEBI" id="CHEBI:57455"/>
        <dbReference type="ChEBI" id="CHEBI:195366"/>
        <dbReference type="EC" id="3.5.4.9"/>
    </reaction>
</comment>
<dbReference type="SUPFAM" id="SSF51735">
    <property type="entry name" value="NAD(P)-binding Rossmann-fold domains"/>
    <property type="match status" value="1"/>
</dbReference>
<dbReference type="Pfam" id="PF00763">
    <property type="entry name" value="THF_DHG_CYH"/>
    <property type="match status" value="1"/>
</dbReference>
<dbReference type="Pfam" id="PF02882">
    <property type="entry name" value="THF_DHG_CYH_C"/>
    <property type="match status" value="1"/>
</dbReference>
<keyword evidence="8 12" id="KW-0560">Oxidoreductase</keyword>
<dbReference type="Gene3D" id="3.40.50.10860">
    <property type="entry name" value="Leucine Dehydrogenase, chain A, domain 1"/>
    <property type="match status" value="1"/>
</dbReference>
<dbReference type="UniPathway" id="UPA00193"/>
<keyword evidence="3 12" id="KW-0554">One-carbon metabolism</keyword>
<dbReference type="PANTHER" id="PTHR48099:SF5">
    <property type="entry name" value="C-1-TETRAHYDROFOLATE SYNTHASE, CYTOPLASMIC"/>
    <property type="match status" value="1"/>
</dbReference>
<evidence type="ECO:0000256" key="2">
    <source>
        <dbReference type="ARBA" id="ARBA00011738"/>
    </source>
</evidence>
<dbReference type="PROSITE" id="PS00767">
    <property type="entry name" value="THF_DHG_CYH_2"/>
    <property type="match status" value="1"/>
</dbReference>
<comment type="subunit">
    <text evidence="2 12">Homodimer.</text>
</comment>
<dbReference type="InterPro" id="IPR020631">
    <property type="entry name" value="THF_DH/CycHdrlase_NAD-bd_dom"/>
</dbReference>
<evidence type="ECO:0000256" key="9">
    <source>
        <dbReference type="ARBA" id="ARBA00023102"/>
    </source>
</evidence>
<evidence type="ECO:0000256" key="4">
    <source>
        <dbReference type="ARBA" id="ARBA00022605"/>
    </source>
</evidence>
<dbReference type="InterPro" id="IPR000672">
    <property type="entry name" value="THF_DH/CycHdrlase"/>
</dbReference>
<feature type="domain" description="Tetrahydrofolate dehydrogenase/cyclohydrolase NAD(P)-binding" evidence="14">
    <location>
        <begin position="189"/>
        <end position="331"/>
    </location>
</feature>
<keyword evidence="10 12" id="KW-0486">Methionine biosynthesis</keyword>
<keyword evidence="7 12" id="KW-0521">NADP</keyword>
<evidence type="ECO:0000256" key="6">
    <source>
        <dbReference type="ARBA" id="ARBA00022801"/>
    </source>
</evidence>